<name>A0A0E9TTD0_ANGAN</name>
<dbReference type="AlphaFoldDB" id="A0A0E9TTD0"/>
<reference evidence="1" key="2">
    <citation type="journal article" date="2015" name="Fish Shellfish Immunol.">
        <title>Early steps in the European eel (Anguilla anguilla)-Vibrio vulnificus interaction in the gills: Role of the RtxA13 toxin.</title>
        <authorList>
            <person name="Callol A."/>
            <person name="Pajuelo D."/>
            <person name="Ebbesson L."/>
            <person name="Teles M."/>
            <person name="MacKenzie S."/>
            <person name="Amaro C."/>
        </authorList>
    </citation>
    <scope>NUCLEOTIDE SEQUENCE</scope>
</reference>
<evidence type="ECO:0000313" key="1">
    <source>
        <dbReference type="EMBL" id="JAH56949.1"/>
    </source>
</evidence>
<protein>
    <submittedName>
        <fullName evidence="1">Uncharacterized protein</fullName>
    </submittedName>
</protein>
<dbReference type="EMBL" id="GBXM01051628">
    <property type="protein sequence ID" value="JAH56949.1"/>
    <property type="molecule type" value="Transcribed_RNA"/>
</dbReference>
<organism evidence="1">
    <name type="scientific">Anguilla anguilla</name>
    <name type="common">European freshwater eel</name>
    <name type="synonym">Muraena anguilla</name>
    <dbReference type="NCBI Taxonomy" id="7936"/>
    <lineage>
        <taxon>Eukaryota</taxon>
        <taxon>Metazoa</taxon>
        <taxon>Chordata</taxon>
        <taxon>Craniata</taxon>
        <taxon>Vertebrata</taxon>
        <taxon>Euteleostomi</taxon>
        <taxon>Actinopterygii</taxon>
        <taxon>Neopterygii</taxon>
        <taxon>Teleostei</taxon>
        <taxon>Anguilliformes</taxon>
        <taxon>Anguillidae</taxon>
        <taxon>Anguilla</taxon>
    </lineage>
</organism>
<proteinExistence type="predicted"/>
<accession>A0A0E9TTD0</accession>
<reference evidence="1" key="1">
    <citation type="submission" date="2014-11" db="EMBL/GenBank/DDBJ databases">
        <authorList>
            <person name="Amaro Gonzalez C."/>
        </authorList>
    </citation>
    <scope>NUCLEOTIDE SEQUENCE</scope>
</reference>
<sequence length="19" mass="2100">MTTEWADLSASQTPPGFNF</sequence>